<reference evidence="2" key="1">
    <citation type="submission" date="2021-04" db="EMBL/GenBank/DDBJ databases">
        <title>Genomics, taxonomy and metabolism of representatives of sulfur bacteria of the genus Thiothrix: Thiothrix fructosivorans QT, Thiothrix unzii A1T and three new species, Thiothrix subterranea sp. nov., Thiothrix litoralis sp. nov. and 'Candidatus Thiothrix anitrata' sp. nov.</title>
        <authorList>
            <person name="Ravin N.V."/>
            <person name="Smolyakov D."/>
            <person name="Rudenko T.S."/>
            <person name="Mardanov A.V."/>
            <person name="Beletsky A.V."/>
            <person name="Markov N.D."/>
            <person name="Fomenkov A.I."/>
            <person name="Roberts R.J."/>
            <person name="Karnachuk O.V."/>
            <person name="Novikov A."/>
            <person name="Grabovich M.Y."/>
        </authorList>
    </citation>
    <scope>NUCLEOTIDE SEQUENCE</scope>
    <source>
        <strain evidence="2">A1</strain>
    </source>
</reference>
<evidence type="ECO:0000313" key="2">
    <source>
        <dbReference type="EMBL" id="QTR52985.1"/>
    </source>
</evidence>
<dbReference type="EMBL" id="CP072793">
    <property type="protein sequence ID" value="QTR52985.1"/>
    <property type="molecule type" value="Genomic_DNA"/>
</dbReference>
<sequence>MISDKSSLASRLGWIIGELEPAIEQARELFAQYTQPNDGGELSSCREACRQIWGVLDVLGADGANMLAKELVALLDALIQHKVSNVNAAQEAAAEGLLQLSEYLKHLQDGYADLPVVVLPTLNNLRAARDAALLSEHLVFLPEAGHATDAQIGTDEFISLTADRLQQVTTKLRFYFQKALLGWFKSEHAPRMLQATGKVSNNLLVLSQAQRLRALWWITGALSESLEQGRLEHSVAIKMLMGRIEREIRRFGEVGEASFDRSLPDELLKNLLYYIGLAESGSEQTDKVKAAYHLDLYLPQGETLEQLRQHYATPGRDLWHAVAHSVIEELKGLQTTLEGMQDEARQPELLRKLADKTSHIAGTLGMIGLGQAAELTRLLGDALMGKKERQEEQTLDDLLHISTHYVRLEKVLEEYARTGFDTTETVFSSGHEGQDPGSARSLMRTAQTELNKAQTRIIAFYKEGWAFYYLEEVITSLESISGALNIMEAQELLPLVDTSLRYLREDLLARQRQPSPEELATFADVLTLTEAALSARLQDEDYLSLLPTGYEKLGELDRHSDVALLDNLDLDALTQEVEAKKKAKHYVMPTLYQRLRQSNP</sequence>
<keyword evidence="3" id="KW-1185">Reference proteome</keyword>
<dbReference type="Pfam" id="PF26379">
    <property type="entry name" value="FimL_2nd"/>
    <property type="match status" value="1"/>
</dbReference>
<organism evidence="2 3">
    <name type="scientific">Thiothrix unzii</name>
    <dbReference type="NCBI Taxonomy" id="111769"/>
    <lineage>
        <taxon>Bacteria</taxon>
        <taxon>Pseudomonadati</taxon>
        <taxon>Pseudomonadota</taxon>
        <taxon>Gammaproteobacteria</taxon>
        <taxon>Thiotrichales</taxon>
        <taxon>Thiotrichaceae</taxon>
        <taxon>Thiothrix</taxon>
    </lineage>
</organism>
<dbReference type="RefSeq" id="WP_210218513.1">
    <property type="nucleotide sequence ID" value="NZ_CP072793.1"/>
</dbReference>
<gene>
    <name evidence="2" type="ORF">J9260_14940</name>
</gene>
<dbReference type="KEGG" id="tun:J9260_14940"/>
<feature type="domain" description="Scaffold protein FimL second" evidence="1">
    <location>
        <begin position="162"/>
        <end position="303"/>
    </location>
</feature>
<dbReference type="GO" id="GO:0000160">
    <property type="term" value="P:phosphorelay signal transduction system"/>
    <property type="evidence" value="ECO:0007669"/>
    <property type="project" value="InterPro"/>
</dbReference>
<dbReference type="AlphaFoldDB" id="A0A975IHT8"/>
<dbReference type="Proteomes" id="UP000672009">
    <property type="component" value="Chromosome"/>
</dbReference>
<accession>A0A975IHT8</accession>
<proteinExistence type="predicted"/>
<protein>
    <recommendedName>
        <fullName evidence="1">Scaffold protein FimL second domain-containing protein</fullName>
    </recommendedName>
</protein>
<name>A0A975IHT8_9GAMM</name>
<dbReference type="InterPro" id="IPR036641">
    <property type="entry name" value="HPT_dom_sf"/>
</dbReference>
<dbReference type="InterPro" id="IPR058661">
    <property type="entry name" value="FimL_2nd"/>
</dbReference>
<evidence type="ECO:0000313" key="3">
    <source>
        <dbReference type="Proteomes" id="UP000672009"/>
    </source>
</evidence>
<dbReference type="SUPFAM" id="SSF47226">
    <property type="entry name" value="Histidine-containing phosphotransfer domain, HPT domain"/>
    <property type="match status" value="1"/>
</dbReference>
<evidence type="ECO:0000259" key="1">
    <source>
        <dbReference type="Pfam" id="PF26379"/>
    </source>
</evidence>